<dbReference type="PANTHER" id="PTHR18034:SF4">
    <property type="entry name" value="NUCLEOLAR MIF4G DOMAIN-CONTAINING PROTEIN 1"/>
    <property type="match status" value="1"/>
</dbReference>
<dbReference type="InterPro" id="IPR016024">
    <property type="entry name" value="ARM-type_fold"/>
</dbReference>
<sequence length="190" mass="21672">MRGNPRSSRAIEKLQRNLQGLVNRLSEGNVQSIATQLERMYAENSRNDMNSCLTEVMVKACVGPALFSERFVMIHVLLVAILHNNVGSEVGAYLVQKLAQKLESLLSQPPNYGQGKECDCIVLLMANLYTLKIVHCVIIYDIIRKLLETFAERDVELLLLLLKNTGMEIRRDDATSLKVWFWIIEYCTRN</sequence>
<evidence type="ECO:0000313" key="3">
    <source>
        <dbReference type="Proteomes" id="UP001174909"/>
    </source>
</evidence>
<dbReference type="GO" id="GO:0005730">
    <property type="term" value="C:nucleolus"/>
    <property type="evidence" value="ECO:0007669"/>
    <property type="project" value="TreeGrafter"/>
</dbReference>
<dbReference type="Proteomes" id="UP001174909">
    <property type="component" value="Unassembled WGS sequence"/>
</dbReference>
<evidence type="ECO:0000313" key="2">
    <source>
        <dbReference type="EMBL" id="CAI8022832.1"/>
    </source>
</evidence>
<gene>
    <name evidence="2" type="ORF">GBAR_LOCUS13363</name>
</gene>
<feature type="domain" description="MIF4G" evidence="1">
    <location>
        <begin position="16"/>
        <end position="177"/>
    </location>
</feature>
<dbReference type="AlphaFoldDB" id="A0AA35S611"/>
<proteinExistence type="predicted"/>
<dbReference type="Gene3D" id="1.25.40.180">
    <property type="match status" value="1"/>
</dbReference>
<dbReference type="InterPro" id="IPR003890">
    <property type="entry name" value="MIF4G-like_typ-3"/>
</dbReference>
<protein>
    <submittedName>
        <fullName evidence="2">Nucleolar MIF4G domain-containing protein 1</fullName>
    </submittedName>
</protein>
<dbReference type="EMBL" id="CASHTH010001979">
    <property type="protein sequence ID" value="CAI8022832.1"/>
    <property type="molecule type" value="Genomic_DNA"/>
</dbReference>
<dbReference type="InterPro" id="IPR050781">
    <property type="entry name" value="CWC22_splicing_factor"/>
</dbReference>
<dbReference type="Pfam" id="PF02854">
    <property type="entry name" value="MIF4G"/>
    <property type="match status" value="1"/>
</dbReference>
<evidence type="ECO:0000259" key="1">
    <source>
        <dbReference type="Pfam" id="PF02854"/>
    </source>
</evidence>
<dbReference type="GO" id="GO:0042274">
    <property type="term" value="P:ribosomal small subunit biogenesis"/>
    <property type="evidence" value="ECO:0007669"/>
    <property type="project" value="TreeGrafter"/>
</dbReference>
<dbReference type="SUPFAM" id="SSF48371">
    <property type="entry name" value="ARM repeat"/>
    <property type="match status" value="1"/>
</dbReference>
<dbReference type="PANTHER" id="PTHR18034">
    <property type="entry name" value="CELL CYCLE CONTROL PROTEIN CWF22-RELATED"/>
    <property type="match status" value="1"/>
</dbReference>
<reference evidence="2" key="1">
    <citation type="submission" date="2023-03" db="EMBL/GenBank/DDBJ databases">
        <authorList>
            <person name="Steffen K."/>
            <person name="Cardenas P."/>
        </authorList>
    </citation>
    <scope>NUCLEOTIDE SEQUENCE</scope>
</reference>
<keyword evidence="3" id="KW-1185">Reference proteome</keyword>
<accession>A0AA35S611</accession>
<organism evidence="2 3">
    <name type="scientific">Geodia barretti</name>
    <name type="common">Barrett's horny sponge</name>
    <dbReference type="NCBI Taxonomy" id="519541"/>
    <lineage>
        <taxon>Eukaryota</taxon>
        <taxon>Metazoa</taxon>
        <taxon>Porifera</taxon>
        <taxon>Demospongiae</taxon>
        <taxon>Heteroscleromorpha</taxon>
        <taxon>Tetractinellida</taxon>
        <taxon>Astrophorina</taxon>
        <taxon>Geodiidae</taxon>
        <taxon>Geodia</taxon>
    </lineage>
</organism>
<name>A0AA35S611_GEOBA</name>
<comment type="caution">
    <text evidence="2">The sequence shown here is derived from an EMBL/GenBank/DDBJ whole genome shotgun (WGS) entry which is preliminary data.</text>
</comment>
<dbReference type="GO" id="GO:0003723">
    <property type="term" value="F:RNA binding"/>
    <property type="evidence" value="ECO:0007669"/>
    <property type="project" value="InterPro"/>
</dbReference>